<accession>A0AAV5C7K6</accession>
<feature type="domain" description="F-box" evidence="1">
    <location>
        <begin position="14"/>
        <end position="45"/>
    </location>
</feature>
<reference evidence="2" key="1">
    <citation type="journal article" date="2018" name="DNA Res.">
        <title>Multiple hybrid de novo genome assembly of finger millet, an orphan allotetraploid crop.</title>
        <authorList>
            <person name="Hatakeyama M."/>
            <person name="Aluri S."/>
            <person name="Balachadran M.T."/>
            <person name="Sivarajan S.R."/>
            <person name="Patrignani A."/>
            <person name="Gruter S."/>
            <person name="Poveda L."/>
            <person name="Shimizu-Inatsugi R."/>
            <person name="Baeten J."/>
            <person name="Francoijs K.J."/>
            <person name="Nataraja K.N."/>
            <person name="Reddy Y.A.N."/>
            <person name="Phadnis S."/>
            <person name="Ravikumar R.L."/>
            <person name="Schlapbach R."/>
            <person name="Sreeman S.M."/>
            <person name="Shimizu K.K."/>
        </authorList>
    </citation>
    <scope>NUCLEOTIDE SEQUENCE</scope>
</reference>
<proteinExistence type="predicted"/>
<dbReference type="InterPro" id="IPR001810">
    <property type="entry name" value="F-box_dom"/>
</dbReference>
<organism evidence="2 3">
    <name type="scientific">Eleusine coracana subsp. coracana</name>
    <dbReference type="NCBI Taxonomy" id="191504"/>
    <lineage>
        <taxon>Eukaryota</taxon>
        <taxon>Viridiplantae</taxon>
        <taxon>Streptophyta</taxon>
        <taxon>Embryophyta</taxon>
        <taxon>Tracheophyta</taxon>
        <taxon>Spermatophyta</taxon>
        <taxon>Magnoliopsida</taxon>
        <taxon>Liliopsida</taxon>
        <taxon>Poales</taxon>
        <taxon>Poaceae</taxon>
        <taxon>PACMAD clade</taxon>
        <taxon>Chloridoideae</taxon>
        <taxon>Cynodonteae</taxon>
        <taxon>Eleusininae</taxon>
        <taxon>Eleusine</taxon>
    </lineage>
</organism>
<keyword evidence="3" id="KW-1185">Reference proteome</keyword>
<dbReference type="InterPro" id="IPR036047">
    <property type="entry name" value="F-box-like_dom_sf"/>
</dbReference>
<comment type="caution">
    <text evidence="2">The sequence shown here is derived from an EMBL/GenBank/DDBJ whole genome shotgun (WGS) entry which is preliminary data.</text>
</comment>
<gene>
    <name evidence="2" type="primary">ga10699</name>
    <name evidence="2" type="ORF">PR202_ga10699</name>
</gene>
<sequence>MVENLADSCPALDWSRLQQDLLIRIFSQLEVPDLVYSGAVCISWHLSYMAKCVVSDVAPVSRVHTLYTPLGTAAAMPPPCITSPPTRYAMPLSRIHLSAVDTS</sequence>
<evidence type="ECO:0000259" key="1">
    <source>
        <dbReference type="Pfam" id="PF00646"/>
    </source>
</evidence>
<dbReference type="Proteomes" id="UP001054889">
    <property type="component" value="Unassembled WGS sequence"/>
</dbReference>
<dbReference type="Pfam" id="PF00646">
    <property type="entry name" value="F-box"/>
    <property type="match status" value="1"/>
</dbReference>
<dbReference type="AlphaFoldDB" id="A0AAV5C7K6"/>
<dbReference type="SUPFAM" id="SSF81383">
    <property type="entry name" value="F-box domain"/>
    <property type="match status" value="1"/>
</dbReference>
<evidence type="ECO:0000313" key="2">
    <source>
        <dbReference type="EMBL" id="GJM94085.1"/>
    </source>
</evidence>
<protein>
    <recommendedName>
        <fullName evidence="1">F-box domain-containing protein</fullName>
    </recommendedName>
</protein>
<dbReference type="Gene3D" id="1.20.1280.50">
    <property type="match status" value="1"/>
</dbReference>
<evidence type="ECO:0000313" key="3">
    <source>
        <dbReference type="Proteomes" id="UP001054889"/>
    </source>
</evidence>
<name>A0AAV5C7K6_ELECO</name>
<reference evidence="2" key="2">
    <citation type="submission" date="2021-12" db="EMBL/GenBank/DDBJ databases">
        <title>Resequencing data analysis of finger millet.</title>
        <authorList>
            <person name="Hatakeyama M."/>
            <person name="Aluri S."/>
            <person name="Balachadran M.T."/>
            <person name="Sivarajan S.R."/>
            <person name="Poveda L."/>
            <person name="Shimizu-Inatsugi R."/>
            <person name="Schlapbach R."/>
            <person name="Sreeman S.M."/>
            <person name="Shimizu K.K."/>
        </authorList>
    </citation>
    <scope>NUCLEOTIDE SEQUENCE</scope>
</reference>
<dbReference type="EMBL" id="BQKI01000004">
    <property type="protein sequence ID" value="GJM94085.1"/>
    <property type="molecule type" value="Genomic_DNA"/>
</dbReference>